<feature type="binding site" evidence="2">
    <location>
        <position position="45"/>
    </location>
    <ligand>
        <name>Mg(2+)</name>
        <dbReference type="ChEBI" id="CHEBI:18420"/>
        <label>1</label>
    </ligand>
</feature>
<accession>A0A3N0UYV6</accession>
<dbReference type="EC" id="2.7.4.16" evidence="2"/>
<keyword evidence="2" id="KW-0460">Magnesium</keyword>
<feature type="domain" description="PurM-like C-terminal" evidence="4">
    <location>
        <begin position="148"/>
        <end position="299"/>
    </location>
</feature>
<keyword evidence="2 5" id="KW-0808">Transferase</keyword>
<feature type="binding site" evidence="2">
    <location>
        <begin position="119"/>
        <end position="120"/>
    </location>
    <ligand>
        <name>ATP</name>
        <dbReference type="ChEBI" id="CHEBI:30616"/>
    </ligand>
</feature>
<dbReference type="GO" id="GO:0009228">
    <property type="term" value="P:thiamine biosynthetic process"/>
    <property type="evidence" value="ECO:0007669"/>
    <property type="project" value="UniProtKB-KW"/>
</dbReference>
<dbReference type="AlphaFoldDB" id="A0A3N0UYV6"/>
<dbReference type="Gene3D" id="3.90.650.10">
    <property type="entry name" value="PurM-like C-terminal domain"/>
    <property type="match status" value="1"/>
</dbReference>
<feature type="binding site" evidence="2">
    <location>
        <position position="28"/>
    </location>
    <ligand>
        <name>Mg(2+)</name>
        <dbReference type="ChEBI" id="CHEBI:18420"/>
        <label>4</label>
    </ligand>
</feature>
<dbReference type="NCBIfam" id="TIGR01379">
    <property type="entry name" value="thiL"/>
    <property type="match status" value="1"/>
</dbReference>
<feature type="binding site" evidence="2">
    <location>
        <position position="28"/>
    </location>
    <ligand>
        <name>Mg(2+)</name>
        <dbReference type="ChEBI" id="CHEBI:18420"/>
        <label>3</label>
    </ligand>
</feature>
<keyword evidence="1 2" id="KW-0784">Thiamine biosynthesis</keyword>
<evidence type="ECO:0000259" key="4">
    <source>
        <dbReference type="Pfam" id="PF02769"/>
    </source>
</evidence>
<keyword evidence="2 5" id="KW-0418">Kinase</keyword>
<dbReference type="GO" id="GO:0009229">
    <property type="term" value="P:thiamine diphosphate biosynthetic process"/>
    <property type="evidence" value="ECO:0007669"/>
    <property type="project" value="UniProtKB-UniRule"/>
</dbReference>
<feature type="binding site" evidence="2">
    <location>
        <position position="73"/>
    </location>
    <ligand>
        <name>Mg(2+)</name>
        <dbReference type="ChEBI" id="CHEBI:18420"/>
        <label>2</label>
    </ligand>
</feature>
<dbReference type="Gene3D" id="3.30.1330.10">
    <property type="entry name" value="PurM-like, N-terminal domain"/>
    <property type="match status" value="1"/>
</dbReference>
<dbReference type="PIRSF" id="PIRSF005303">
    <property type="entry name" value="Thiam_monoph_kin"/>
    <property type="match status" value="1"/>
</dbReference>
<keyword evidence="6" id="KW-1185">Reference proteome</keyword>
<evidence type="ECO:0000256" key="2">
    <source>
        <dbReference type="HAMAP-Rule" id="MF_02128"/>
    </source>
</evidence>
<dbReference type="PANTHER" id="PTHR30270">
    <property type="entry name" value="THIAMINE-MONOPHOSPHATE KINASE"/>
    <property type="match status" value="1"/>
</dbReference>
<dbReference type="InterPro" id="IPR016188">
    <property type="entry name" value="PurM-like_N"/>
</dbReference>
<dbReference type="Proteomes" id="UP000275137">
    <property type="component" value="Unassembled WGS sequence"/>
</dbReference>
<comment type="caution">
    <text evidence="2">Lacks conserved residue(s) required for the propagation of feature annotation.</text>
</comment>
<dbReference type="InterPro" id="IPR006283">
    <property type="entry name" value="ThiL-like"/>
</dbReference>
<dbReference type="RefSeq" id="WP_123237748.1">
    <property type="nucleotide sequence ID" value="NZ_RJVP01000005.1"/>
</dbReference>
<dbReference type="InterPro" id="IPR036921">
    <property type="entry name" value="PurM-like_N_sf"/>
</dbReference>
<dbReference type="UniPathway" id="UPA00060">
    <property type="reaction ID" value="UER00142"/>
</dbReference>
<dbReference type="GO" id="GO:0000287">
    <property type="term" value="F:magnesium ion binding"/>
    <property type="evidence" value="ECO:0007669"/>
    <property type="project" value="UniProtKB-UniRule"/>
</dbReference>
<feature type="binding site" evidence="2">
    <location>
        <position position="260"/>
    </location>
    <ligand>
        <name>substrate</name>
    </ligand>
</feature>
<dbReference type="InterPro" id="IPR036676">
    <property type="entry name" value="PurM-like_C_sf"/>
</dbReference>
<feature type="domain" description="PurM-like N-terminal" evidence="3">
    <location>
        <begin position="26"/>
        <end position="136"/>
    </location>
</feature>
<organism evidence="5 6">
    <name type="scientific">Pseudomethylobacillus aquaticus</name>
    <dbReference type="NCBI Taxonomy" id="2676064"/>
    <lineage>
        <taxon>Bacteria</taxon>
        <taxon>Pseudomonadati</taxon>
        <taxon>Pseudomonadota</taxon>
        <taxon>Betaproteobacteria</taxon>
        <taxon>Nitrosomonadales</taxon>
        <taxon>Methylophilaceae</taxon>
        <taxon>Pseudomethylobacillus</taxon>
    </lineage>
</organism>
<keyword evidence="2" id="KW-0067">ATP-binding</keyword>
<protein>
    <recommendedName>
        <fullName evidence="2">Thiamine-monophosphate kinase</fullName>
        <shortName evidence="2">TMP kinase</shortName>
        <shortName evidence="2">Thiamine-phosphate kinase</shortName>
        <ecNumber evidence="2">2.7.4.16</ecNumber>
    </recommendedName>
</protein>
<evidence type="ECO:0000313" key="5">
    <source>
        <dbReference type="EMBL" id="ROH85428.1"/>
    </source>
</evidence>
<comment type="catalytic activity">
    <reaction evidence="2">
        <text>thiamine phosphate + ATP = thiamine diphosphate + ADP</text>
        <dbReference type="Rhea" id="RHEA:15913"/>
        <dbReference type="ChEBI" id="CHEBI:30616"/>
        <dbReference type="ChEBI" id="CHEBI:37575"/>
        <dbReference type="ChEBI" id="CHEBI:58937"/>
        <dbReference type="ChEBI" id="CHEBI:456216"/>
        <dbReference type="EC" id="2.7.4.16"/>
    </reaction>
</comment>
<feature type="binding site" evidence="2">
    <location>
        <position position="73"/>
    </location>
    <ligand>
        <name>Mg(2+)</name>
        <dbReference type="ChEBI" id="CHEBI:18420"/>
        <label>4</label>
    </ligand>
</feature>
<dbReference type="CDD" id="cd02194">
    <property type="entry name" value="ThiL"/>
    <property type="match status" value="1"/>
</dbReference>
<evidence type="ECO:0000259" key="3">
    <source>
        <dbReference type="Pfam" id="PF00586"/>
    </source>
</evidence>
<dbReference type="SUPFAM" id="SSF56042">
    <property type="entry name" value="PurM C-terminal domain-like"/>
    <property type="match status" value="1"/>
</dbReference>
<keyword evidence="2" id="KW-0547">Nucleotide-binding</keyword>
<feature type="binding site" evidence="2">
    <location>
        <position position="45"/>
    </location>
    <ligand>
        <name>Mg(2+)</name>
        <dbReference type="ChEBI" id="CHEBI:18420"/>
        <label>2</label>
    </ligand>
</feature>
<comment type="miscellaneous">
    <text evidence="2">Reaction mechanism of ThiL seems to utilize a direct, inline transfer of the gamma-phosphate of ATP to TMP rather than a phosphorylated enzyme intermediate.</text>
</comment>
<feature type="binding site" evidence="2">
    <location>
        <position position="120"/>
    </location>
    <ligand>
        <name>Mg(2+)</name>
        <dbReference type="ChEBI" id="CHEBI:18420"/>
        <label>1</label>
    </ligand>
</feature>
<evidence type="ECO:0000256" key="1">
    <source>
        <dbReference type="ARBA" id="ARBA00022977"/>
    </source>
</evidence>
<feature type="binding site" evidence="2">
    <location>
        <position position="43"/>
    </location>
    <ligand>
        <name>Mg(2+)</name>
        <dbReference type="ChEBI" id="CHEBI:18420"/>
        <label>4</label>
    </ligand>
</feature>
<comment type="similarity">
    <text evidence="2">Belongs to the thiamine-monophosphate kinase family.</text>
</comment>
<feature type="binding site" evidence="2">
    <location>
        <position position="211"/>
    </location>
    <ligand>
        <name>ATP</name>
        <dbReference type="ChEBI" id="CHEBI:30616"/>
    </ligand>
</feature>
<sequence length="325" mass="34388">MTTSPEFDLITRHFRRATRHTTLGIGDDAALLDITPGMQLAVSADMLVAGTHFFPDADPRLLGWKSLAVNLSDMAAMGALPKWATLAIALPAADQAWLSAFSAGLFACANRYQVDLIGGDTTRGPLAISVQIMGEVAPGKALKRSGAKVGDDIWVSGTLGNAALALAALQQRYALSAEELESCISALHQPTPRVELGLLINMMAHSAIDISDGLLADLGHILKASGTGAEIHLGRLPISRLMHQRMTDPAVQQMVLAGGDDYELCFTAPTRNHGEIAKLAGLLGLPVSCIGQVTATPGLMVRDLDQIIMQLSQHGYDHFNQASPA</sequence>
<feature type="binding site" evidence="2">
    <location>
        <position position="212"/>
    </location>
    <ligand>
        <name>Mg(2+)</name>
        <dbReference type="ChEBI" id="CHEBI:18420"/>
        <label>5</label>
    </ligand>
</feature>
<feature type="binding site" evidence="2">
    <location>
        <position position="316"/>
    </location>
    <ligand>
        <name>substrate</name>
    </ligand>
</feature>
<keyword evidence="2" id="KW-0479">Metal-binding</keyword>
<name>A0A3N0UYV6_9PROT</name>
<dbReference type="GO" id="GO:0005524">
    <property type="term" value="F:ATP binding"/>
    <property type="evidence" value="ECO:0007669"/>
    <property type="project" value="UniProtKB-UniRule"/>
</dbReference>
<dbReference type="EMBL" id="RJVP01000005">
    <property type="protein sequence ID" value="ROH85428.1"/>
    <property type="molecule type" value="Genomic_DNA"/>
</dbReference>
<dbReference type="HAMAP" id="MF_02128">
    <property type="entry name" value="TMP_kinase"/>
    <property type="match status" value="1"/>
</dbReference>
<gene>
    <name evidence="2 5" type="primary">thiL</name>
    <name evidence="5" type="ORF">ED236_09530</name>
</gene>
<dbReference type="SUPFAM" id="SSF55326">
    <property type="entry name" value="PurM N-terminal domain-like"/>
    <property type="match status" value="1"/>
</dbReference>
<dbReference type="Pfam" id="PF00586">
    <property type="entry name" value="AIRS"/>
    <property type="match status" value="1"/>
</dbReference>
<feature type="binding site" evidence="2">
    <location>
        <position position="144"/>
    </location>
    <ligand>
        <name>ATP</name>
        <dbReference type="ChEBI" id="CHEBI:30616"/>
    </ligand>
</feature>
<comment type="function">
    <text evidence="2">Catalyzes the ATP-dependent phosphorylation of thiamine-monophosphate (TMP) to form thiamine-pyrophosphate (TPP), the active form of vitamin B1.</text>
</comment>
<comment type="caution">
    <text evidence="5">The sequence shown here is derived from an EMBL/GenBank/DDBJ whole genome shotgun (WGS) entry which is preliminary data.</text>
</comment>
<proteinExistence type="inferred from homology"/>
<reference evidence="5 6" key="1">
    <citation type="submission" date="2018-10" db="EMBL/GenBank/DDBJ databases">
        <authorList>
            <person name="Chen W.-M."/>
        </authorList>
    </citation>
    <scope>NUCLEOTIDE SEQUENCE [LARGE SCALE GENOMIC DNA]</scope>
    <source>
        <strain evidence="5 6">H-5</strain>
    </source>
</reference>
<dbReference type="GO" id="GO:0009030">
    <property type="term" value="F:thiamine-phosphate kinase activity"/>
    <property type="evidence" value="ECO:0007669"/>
    <property type="project" value="UniProtKB-UniRule"/>
</dbReference>
<feature type="binding site" evidence="2">
    <location>
        <position position="209"/>
    </location>
    <ligand>
        <name>Mg(2+)</name>
        <dbReference type="ChEBI" id="CHEBI:18420"/>
        <label>3</label>
    </ligand>
</feature>
<dbReference type="PANTHER" id="PTHR30270:SF0">
    <property type="entry name" value="THIAMINE-MONOPHOSPHATE KINASE"/>
    <property type="match status" value="1"/>
</dbReference>
<dbReference type="Pfam" id="PF02769">
    <property type="entry name" value="AIRS_C"/>
    <property type="match status" value="1"/>
</dbReference>
<evidence type="ECO:0000313" key="6">
    <source>
        <dbReference type="Proteomes" id="UP000275137"/>
    </source>
</evidence>
<feature type="binding site" evidence="2">
    <location>
        <position position="73"/>
    </location>
    <ligand>
        <name>Mg(2+)</name>
        <dbReference type="ChEBI" id="CHEBI:18420"/>
        <label>3</label>
    </ligand>
</feature>
<comment type="pathway">
    <text evidence="2">Cofactor biosynthesis; thiamine diphosphate biosynthesis; thiamine diphosphate from thiamine phosphate: step 1/1.</text>
</comment>
<feature type="binding site" evidence="2">
    <location>
        <position position="52"/>
    </location>
    <ligand>
        <name>substrate</name>
    </ligand>
</feature>
<dbReference type="InterPro" id="IPR010918">
    <property type="entry name" value="PurM-like_C_dom"/>
</dbReference>